<evidence type="ECO:0000256" key="3">
    <source>
        <dbReference type="SAM" id="SignalP"/>
    </source>
</evidence>
<evidence type="ECO:0008006" key="5">
    <source>
        <dbReference type="Google" id="ProtNLM"/>
    </source>
</evidence>
<protein>
    <recommendedName>
        <fullName evidence="5">Jacalin-type lectin domain-containing protein</fullName>
    </recommendedName>
</protein>
<evidence type="ECO:0000256" key="1">
    <source>
        <dbReference type="SAM" id="MobiDB-lite"/>
    </source>
</evidence>
<keyword evidence="3" id="KW-0732">Signal</keyword>
<sequence>MIMELMGRILKLLLVLACLTSIEAAKRTYQANEKYDLTAISLNATVNAFIDIPFGDSKVGTTEFMVLSKSNGNANDKFKHIAEVQGGGWNEVVYGGDDDRCIHIFERFVTTSNQMIVGKINTKGGAIKSALIRVVFDGKVEPGEKSGRRIENEKMTFTAETEGCYFFAYGGDNGGVSKDSDTNIIYKDDDPTSLYFGYGTSFTDESFFSLPRPRRGAVAGVQLTNRPDICSGTQTTKKKEEKKEKELPTREKIKDADKPVIEDASIDLEEDTVNKSTLSNMYRMGESFLPILILLILGGVFLCIVVSVVCGCPAKMDVQGTDGPTTLYGLHLKKKKANEKIMNAEDASTISSGGDIAFQNETKENYNEFEECREFEEYP</sequence>
<keyword evidence="2" id="KW-1133">Transmembrane helix</keyword>
<proteinExistence type="predicted"/>
<feature type="signal peptide" evidence="3">
    <location>
        <begin position="1"/>
        <end position="24"/>
    </location>
</feature>
<feature type="transmembrane region" description="Helical" evidence="2">
    <location>
        <begin position="288"/>
        <end position="310"/>
    </location>
</feature>
<feature type="chain" id="PRO_5030666412" description="Jacalin-type lectin domain-containing protein" evidence="3">
    <location>
        <begin position="25"/>
        <end position="379"/>
    </location>
</feature>
<accession>A0A7S2UI17</accession>
<keyword evidence="2" id="KW-0812">Transmembrane</keyword>
<gene>
    <name evidence="4" type="ORF">ASEP1449_LOCUS12254</name>
</gene>
<evidence type="ECO:0000256" key="2">
    <source>
        <dbReference type="SAM" id="Phobius"/>
    </source>
</evidence>
<evidence type="ECO:0000313" key="4">
    <source>
        <dbReference type="EMBL" id="CAD9820421.1"/>
    </source>
</evidence>
<name>A0A7S2UI17_9STRA</name>
<feature type="region of interest" description="Disordered" evidence="1">
    <location>
        <begin position="229"/>
        <end position="249"/>
    </location>
</feature>
<keyword evidence="2" id="KW-0472">Membrane</keyword>
<feature type="compositionally biased region" description="Basic and acidic residues" evidence="1">
    <location>
        <begin position="237"/>
        <end position="249"/>
    </location>
</feature>
<dbReference type="AlphaFoldDB" id="A0A7S2UI17"/>
<organism evidence="4">
    <name type="scientific">Attheya septentrionalis</name>
    <dbReference type="NCBI Taxonomy" id="420275"/>
    <lineage>
        <taxon>Eukaryota</taxon>
        <taxon>Sar</taxon>
        <taxon>Stramenopiles</taxon>
        <taxon>Ochrophyta</taxon>
        <taxon>Bacillariophyta</taxon>
        <taxon>Coscinodiscophyceae</taxon>
        <taxon>Chaetocerotophycidae</taxon>
        <taxon>Chaetocerotales</taxon>
        <taxon>Attheyaceae</taxon>
        <taxon>Attheya</taxon>
    </lineage>
</organism>
<reference evidence="4" key="1">
    <citation type="submission" date="2021-01" db="EMBL/GenBank/DDBJ databases">
        <authorList>
            <person name="Corre E."/>
            <person name="Pelletier E."/>
            <person name="Niang G."/>
            <person name="Scheremetjew M."/>
            <person name="Finn R."/>
            <person name="Kale V."/>
            <person name="Holt S."/>
            <person name="Cochrane G."/>
            <person name="Meng A."/>
            <person name="Brown T."/>
            <person name="Cohen L."/>
        </authorList>
    </citation>
    <scope>NUCLEOTIDE SEQUENCE</scope>
    <source>
        <strain evidence="4">CCMP2084</strain>
    </source>
</reference>
<dbReference type="EMBL" id="HBHQ01018297">
    <property type="protein sequence ID" value="CAD9820421.1"/>
    <property type="molecule type" value="Transcribed_RNA"/>
</dbReference>